<protein>
    <submittedName>
        <fullName evidence="2">Iron complex transport system substrate-binding protein</fullName>
    </submittedName>
</protein>
<dbReference type="EMBL" id="JACHIA010000013">
    <property type="protein sequence ID" value="MBB6072203.1"/>
    <property type="molecule type" value="Genomic_DNA"/>
</dbReference>
<dbReference type="RefSeq" id="WP_170032151.1">
    <property type="nucleotide sequence ID" value="NZ_JABDTL010000001.1"/>
</dbReference>
<keyword evidence="3" id="KW-1185">Reference proteome</keyword>
<sequence length="160" mass="17959">MEIDQITGRIVSAAYKLHTDLGPGMLESVYEVVLERFLEDRGLRVERQKRMPFRFAGMDFDEGFRADMLVEGRVLVELKSIEALAPVHKKQVLTYLRLLNLPVGLLINFGAPRMNEGLRRIVNDHVPSAQSALRVNRQRTGNPRRAPELPATSAPPATSA</sequence>
<reference evidence="2 3" key="1">
    <citation type="submission" date="2020-08" db="EMBL/GenBank/DDBJ databases">
        <title>Genomic Encyclopedia of Type Strains, Phase IV (KMG-IV): sequencing the most valuable type-strain genomes for metagenomic binning, comparative biology and taxonomic classification.</title>
        <authorList>
            <person name="Goeker M."/>
        </authorList>
    </citation>
    <scope>NUCLEOTIDE SEQUENCE [LARGE SCALE GENOMIC DNA]</scope>
    <source>
        <strain evidence="2 3">DSM 29007</strain>
    </source>
</reference>
<feature type="compositionally biased region" description="Low complexity" evidence="1">
    <location>
        <begin position="150"/>
        <end position="160"/>
    </location>
</feature>
<accession>A0A841H2I7</accession>
<gene>
    <name evidence="2" type="ORF">HNQ61_003865</name>
</gene>
<dbReference type="Pfam" id="PF13366">
    <property type="entry name" value="PDDEXK_3"/>
    <property type="match status" value="1"/>
</dbReference>
<organism evidence="2 3">
    <name type="scientific">Longimicrobium terrae</name>
    <dbReference type="NCBI Taxonomy" id="1639882"/>
    <lineage>
        <taxon>Bacteria</taxon>
        <taxon>Pseudomonadati</taxon>
        <taxon>Gemmatimonadota</taxon>
        <taxon>Longimicrobiia</taxon>
        <taxon>Longimicrobiales</taxon>
        <taxon>Longimicrobiaceae</taxon>
        <taxon>Longimicrobium</taxon>
    </lineage>
</organism>
<evidence type="ECO:0000256" key="1">
    <source>
        <dbReference type="SAM" id="MobiDB-lite"/>
    </source>
</evidence>
<evidence type="ECO:0000313" key="3">
    <source>
        <dbReference type="Proteomes" id="UP000582837"/>
    </source>
</evidence>
<evidence type="ECO:0000313" key="2">
    <source>
        <dbReference type="EMBL" id="MBB6072203.1"/>
    </source>
</evidence>
<name>A0A841H2I7_9BACT</name>
<proteinExistence type="predicted"/>
<dbReference type="NCBIfam" id="TIGR04256">
    <property type="entry name" value="GxxExxY"/>
    <property type="match status" value="1"/>
</dbReference>
<feature type="region of interest" description="Disordered" evidence="1">
    <location>
        <begin position="129"/>
        <end position="160"/>
    </location>
</feature>
<dbReference type="Proteomes" id="UP000582837">
    <property type="component" value="Unassembled WGS sequence"/>
</dbReference>
<comment type="caution">
    <text evidence="2">The sequence shown here is derived from an EMBL/GenBank/DDBJ whole genome shotgun (WGS) entry which is preliminary data.</text>
</comment>
<dbReference type="InterPro" id="IPR026350">
    <property type="entry name" value="GxxExxY"/>
</dbReference>
<feature type="compositionally biased region" description="Polar residues" evidence="1">
    <location>
        <begin position="129"/>
        <end position="141"/>
    </location>
</feature>
<dbReference type="AlphaFoldDB" id="A0A841H2I7"/>